<keyword evidence="5" id="KW-0808">Transferase</keyword>
<dbReference type="Pfam" id="PF21302">
    <property type="entry name" value="Zn_ribbon_RlmA"/>
    <property type="match status" value="1"/>
</dbReference>
<evidence type="ECO:0000313" key="5">
    <source>
        <dbReference type="EMBL" id="SJN42409.1"/>
    </source>
</evidence>
<dbReference type="EC" id="2.1.1.-" evidence="5"/>
<feature type="domain" description="23S rRNA (guanine(745)-N(1))-methyltransferase N-terminal" evidence="4">
    <location>
        <begin position="18"/>
        <end position="54"/>
    </location>
</feature>
<dbReference type="InterPro" id="IPR048647">
    <property type="entry name" value="RlmA_N"/>
</dbReference>
<dbReference type="PIRSF" id="PIRSF018249">
    <property type="entry name" value="MyrA_prd"/>
    <property type="match status" value="1"/>
</dbReference>
<feature type="domain" description="Methyltransferase" evidence="3">
    <location>
        <begin position="93"/>
        <end position="202"/>
    </location>
</feature>
<dbReference type="InterPro" id="IPR016718">
    <property type="entry name" value="rRNA_m1G-MeTrfase_A_prd"/>
</dbReference>
<dbReference type="Pfam" id="PF13847">
    <property type="entry name" value="Methyltransf_31"/>
    <property type="match status" value="1"/>
</dbReference>
<feature type="binding site" evidence="1">
    <location>
        <position position="20"/>
    </location>
    <ligand>
        <name>Zn(2+)</name>
        <dbReference type="ChEBI" id="CHEBI:29105"/>
    </ligand>
</feature>
<dbReference type="EMBL" id="FUKW01000132">
    <property type="protein sequence ID" value="SJN42409.1"/>
    <property type="molecule type" value="Genomic_DNA"/>
</dbReference>
<sequence>MKKIENSKIFINNHLDLFQCPICKDHFIPIQDYQLVCSNHHSFDLSKKGTVHFLLKQPQNEYNKDMLQSRRLIAEDGLWYPVLKNIVSEVNCKNGVHLDVGCGEGSHLQHLIKLGLEGTNIGFDISKDAIQLASAEYTNAFWCVADLAQSPFASNSYDTIFNILSPSNYKEFDRLLKPGGQVIKVVPSEKYLIEIRELIGKNNTPYSNKDVLNKFYQHYPNADRITVSYDHNLNSEMWEHLLNMTPLGWNIEESNKEQLILAPSEKITIEMEILVGAKD</sequence>
<keyword evidence="1" id="KW-0862">Zinc</keyword>
<name>A0A1R4KDQ3_9LACT</name>
<dbReference type="InterPro" id="IPR029063">
    <property type="entry name" value="SAM-dependent_MTases_sf"/>
</dbReference>
<dbReference type="GO" id="GO:0032259">
    <property type="term" value="P:methylation"/>
    <property type="evidence" value="ECO:0007669"/>
    <property type="project" value="UniProtKB-KW"/>
</dbReference>
<dbReference type="SUPFAM" id="SSF53335">
    <property type="entry name" value="S-adenosyl-L-methionine-dependent methyltransferases"/>
    <property type="match status" value="1"/>
</dbReference>
<proteinExistence type="predicted"/>
<dbReference type="GO" id="GO:0008168">
    <property type="term" value="F:methyltransferase activity"/>
    <property type="evidence" value="ECO:0007669"/>
    <property type="project" value="UniProtKB-KW"/>
</dbReference>
<evidence type="ECO:0000256" key="2">
    <source>
        <dbReference type="PIRSR" id="PIRSR018249-2"/>
    </source>
</evidence>
<dbReference type="InterPro" id="IPR025714">
    <property type="entry name" value="Methyltranfer_dom"/>
</dbReference>
<evidence type="ECO:0000259" key="4">
    <source>
        <dbReference type="Pfam" id="PF21302"/>
    </source>
</evidence>
<keyword evidence="5" id="KW-0489">Methyltransferase</keyword>
<keyword evidence="2" id="KW-0949">S-adenosyl-L-methionine</keyword>
<dbReference type="AlphaFoldDB" id="A0A1R4KDQ3"/>
<dbReference type="CDD" id="cd02440">
    <property type="entry name" value="AdoMet_MTases"/>
    <property type="match status" value="1"/>
</dbReference>
<keyword evidence="1" id="KW-0479">Metal-binding</keyword>
<gene>
    <name evidence="5" type="ORF">FM115_09475</name>
</gene>
<feature type="binding site" evidence="1">
    <location>
        <position position="41"/>
    </location>
    <ligand>
        <name>Zn(2+)</name>
        <dbReference type="ChEBI" id="CHEBI:29105"/>
    </ligand>
</feature>
<dbReference type="RefSeq" id="WP_087059614.1">
    <property type="nucleotide sequence ID" value="NZ_FUKW01000132.1"/>
</dbReference>
<dbReference type="Gene3D" id="3.40.50.150">
    <property type="entry name" value="Vaccinia Virus protein VP39"/>
    <property type="match status" value="1"/>
</dbReference>
<dbReference type="Proteomes" id="UP000195611">
    <property type="component" value="Unassembled WGS sequence"/>
</dbReference>
<accession>A0A1R4KDQ3</accession>
<evidence type="ECO:0000313" key="6">
    <source>
        <dbReference type="Proteomes" id="UP000195611"/>
    </source>
</evidence>
<reference evidence="5 6" key="1">
    <citation type="submission" date="2017-02" db="EMBL/GenBank/DDBJ databases">
        <authorList>
            <person name="Peterson S.W."/>
        </authorList>
    </citation>
    <scope>NUCLEOTIDE SEQUENCE [LARGE SCALE GENOMIC DNA]</scope>
    <source>
        <strain evidence="5 6">42ea</strain>
    </source>
</reference>
<evidence type="ECO:0000259" key="3">
    <source>
        <dbReference type="Pfam" id="PF13847"/>
    </source>
</evidence>
<organism evidence="5 6">
    <name type="scientific">Marinilactibacillus psychrotolerans 42ea</name>
    <dbReference type="NCBI Taxonomy" id="1255609"/>
    <lineage>
        <taxon>Bacteria</taxon>
        <taxon>Bacillati</taxon>
        <taxon>Bacillota</taxon>
        <taxon>Bacilli</taxon>
        <taxon>Lactobacillales</taxon>
        <taxon>Carnobacteriaceae</taxon>
        <taxon>Marinilactibacillus</taxon>
    </lineage>
</organism>
<feature type="binding site" evidence="2">
    <location>
        <begin position="104"/>
        <end position="105"/>
    </location>
    <ligand>
        <name>S-adenosyl-L-methionine</name>
        <dbReference type="ChEBI" id="CHEBI:59789"/>
    </ligand>
</feature>
<evidence type="ECO:0000256" key="1">
    <source>
        <dbReference type="PIRSR" id="PIRSR018249-1"/>
    </source>
</evidence>
<feature type="binding site" evidence="1">
    <location>
        <position position="37"/>
    </location>
    <ligand>
        <name>Zn(2+)</name>
        <dbReference type="ChEBI" id="CHEBI:29105"/>
    </ligand>
</feature>
<protein>
    <submittedName>
        <fullName evidence="5">Ribosomal RNA large subunit methyltransferase A</fullName>
        <ecNumber evidence="5">2.1.1.-</ecNumber>
    </submittedName>
</protein>
<dbReference type="GO" id="GO:0046872">
    <property type="term" value="F:metal ion binding"/>
    <property type="evidence" value="ECO:0007669"/>
    <property type="project" value="UniProtKB-KW"/>
</dbReference>
<feature type="binding site" evidence="1">
    <location>
        <position position="23"/>
    </location>
    <ligand>
        <name>Zn(2+)</name>
        <dbReference type="ChEBI" id="CHEBI:29105"/>
    </ligand>
</feature>
<feature type="binding site" evidence="2">
    <location>
        <position position="191"/>
    </location>
    <ligand>
        <name>S-adenosyl-L-methionine</name>
        <dbReference type="ChEBI" id="CHEBI:59789"/>
    </ligand>
</feature>